<dbReference type="SUPFAM" id="SSF56112">
    <property type="entry name" value="Protein kinase-like (PK-like)"/>
    <property type="match status" value="2"/>
</dbReference>
<dbReference type="KEGG" id="adl:AURDEDRAFT_188183"/>
<name>J0DAE1_AURST</name>
<dbReference type="eggNOG" id="KOG0578">
    <property type="taxonomic scope" value="Eukaryota"/>
</dbReference>
<evidence type="ECO:0000313" key="3">
    <source>
        <dbReference type="Proteomes" id="UP000006514"/>
    </source>
</evidence>
<proteinExistence type="predicted"/>
<dbReference type="PANTHER" id="PTHR44329">
    <property type="entry name" value="SERINE/THREONINE-PROTEIN KINASE TNNI3K-RELATED"/>
    <property type="match status" value="1"/>
</dbReference>
<dbReference type="EMBL" id="JH687847">
    <property type="protein sequence ID" value="EJD37114.1"/>
    <property type="molecule type" value="Genomic_DNA"/>
</dbReference>
<feature type="domain" description="Protein kinase" evidence="1">
    <location>
        <begin position="388"/>
        <end position="646"/>
    </location>
</feature>
<keyword evidence="2" id="KW-0418">Kinase</keyword>
<dbReference type="GO" id="GO:0004674">
    <property type="term" value="F:protein serine/threonine kinase activity"/>
    <property type="evidence" value="ECO:0007669"/>
    <property type="project" value="TreeGrafter"/>
</dbReference>
<dbReference type="InterPro" id="IPR011009">
    <property type="entry name" value="Kinase-like_dom_sf"/>
</dbReference>
<dbReference type="eggNOG" id="KOG0192">
    <property type="taxonomic scope" value="Eukaryota"/>
</dbReference>
<dbReference type="PROSITE" id="PS50011">
    <property type="entry name" value="PROTEIN_KINASE_DOM"/>
    <property type="match status" value="2"/>
</dbReference>
<keyword evidence="3" id="KW-1185">Reference proteome</keyword>
<evidence type="ECO:0000259" key="1">
    <source>
        <dbReference type="PROSITE" id="PS50011"/>
    </source>
</evidence>
<dbReference type="PROSITE" id="PS00109">
    <property type="entry name" value="PROTEIN_KINASE_TYR"/>
    <property type="match status" value="1"/>
</dbReference>
<dbReference type="AlphaFoldDB" id="J0DAE1"/>
<keyword evidence="2" id="KW-0808">Transferase</keyword>
<dbReference type="InterPro" id="IPR008266">
    <property type="entry name" value="Tyr_kinase_AS"/>
</dbReference>
<reference evidence="3" key="1">
    <citation type="journal article" date="2012" name="Science">
        <title>The Paleozoic origin of enzymatic lignin decomposition reconstructed from 31 fungal genomes.</title>
        <authorList>
            <person name="Floudas D."/>
            <person name="Binder M."/>
            <person name="Riley R."/>
            <person name="Barry K."/>
            <person name="Blanchette R.A."/>
            <person name="Henrissat B."/>
            <person name="Martinez A.T."/>
            <person name="Otillar R."/>
            <person name="Spatafora J.W."/>
            <person name="Yadav J.S."/>
            <person name="Aerts A."/>
            <person name="Benoit I."/>
            <person name="Boyd A."/>
            <person name="Carlson A."/>
            <person name="Copeland A."/>
            <person name="Coutinho P.M."/>
            <person name="de Vries R.P."/>
            <person name="Ferreira P."/>
            <person name="Findley K."/>
            <person name="Foster B."/>
            <person name="Gaskell J."/>
            <person name="Glotzer D."/>
            <person name="Gorecki P."/>
            <person name="Heitman J."/>
            <person name="Hesse C."/>
            <person name="Hori C."/>
            <person name="Igarashi K."/>
            <person name="Jurgens J.A."/>
            <person name="Kallen N."/>
            <person name="Kersten P."/>
            <person name="Kohler A."/>
            <person name="Kuees U."/>
            <person name="Kumar T.K.A."/>
            <person name="Kuo A."/>
            <person name="LaButti K."/>
            <person name="Larrondo L.F."/>
            <person name="Lindquist E."/>
            <person name="Ling A."/>
            <person name="Lombard V."/>
            <person name="Lucas S."/>
            <person name="Lundell T."/>
            <person name="Martin R."/>
            <person name="McLaughlin D.J."/>
            <person name="Morgenstern I."/>
            <person name="Morin E."/>
            <person name="Murat C."/>
            <person name="Nagy L.G."/>
            <person name="Nolan M."/>
            <person name="Ohm R.A."/>
            <person name="Patyshakuliyeva A."/>
            <person name="Rokas A."/>
            <person name="Ruiz-Duenas F.J."/>
            <person name="Sabat G."/>
            <person name="Salamov A."/>
            <person name="Samejima M."/>
            <person name="Schmutz J."/>
            <person name="Slot J.C."/>
            <person name="St John F."/>
            <person name="Stenlid J."/>
            <person name="Sun H."/>
            <person name="Sun S."/>
            <person name="Syed K."/>
            <person name="Tsang A."/>
            <person name="Wiebenga A."/>
            <person name="Young D."/>
            <person name="Pisabarro A."/>
            <person name="Eastwood D.C."/>
            <person name="Martin F."/>
            <person name="Cullen D."/>
            <person name="Grigoriev I.V."/>
            <person name="Hibbett D.S."/>
        </authorList>
    </citation>
    <scope>NUCLEOTIDE SEQUENCE [LARGE SCALE GENOMIC DNA]</scope>
    <source>
        <strain evidence="3">TFB10046</strain>
    </source>
</reference>
<accession>J0DAE1</accession>
<evidence type="ECO:0000313" key="2">
    <source>
        <dbReference type="EMBL" id="EJD37114.1"/>
    </source>
</evidence>
<dbReference type="Gene3D" id="1.10.510.10">
    <property type="entry name" value="Transferase(Phosphotransferase) domain 1"/>
    <property type="match status" value="2"/>
</dbReference>
<feature type="domain" description="Protein kinase" evidence="1">
    <location>
        <begin position="43"/>
        <end position="361"/>
    </location>
</feature>
<dbReference type="InterPro" id="IPR051681">
    <property type="entry name" value="Ser/Thr_Kinases-Pseudokinases"/>
</dbReference>
<dbReference type="OrthoDB" id="538607at2759"/>
<dbReference type="Pfam" id="PF07714">
    <property type="entry name" value="PK_Tyr_Ser-Thr"/>
    <property type="match status" value="2"/>
</dbReference>
<dbReference type="InterPro" id="IPR000719">
    <property type="entry name" value="Prot_kinase_dom"/>
</dbReference>
<dbReference type="Proteomes" id="UP000006514">
    <property type="component" value="Unassembled WGS sequence"/>
</dbReference>
<dbReference type="OMA" id="EWPEVEL"/>
<sequence length="659" mass="74939">MSGQGAGGSPAPLRPGKAKARWPLPAALSKFKHTNPWAKLRSLEVLKLLPTSSKGPLAFITDKRVCTARINGDVGSGRILWSRQRVDLAVLHPESQQHRELLLSTIHSQLQLQHRNVARIYGTCDHGADILIIRPYFDGLPLRSYLEHRRSADRRAIIIDVAQGLLYLHSQDIVHGDVSMDNVLVARDGRHALMATSFSAHTATPPLTDASQASWTIFQWDSDASSSSESDPELDTVVRGRAERIFDVEPEGVVEPATAAGARAFLYSTDKPGDIFAFGHFVVETFTEISPFHRPSALEILRRAATHRRPRHPGVIALTRGLDKWLWRICKRCWPTGVDSPDSFTAQELVDALTIPRNDILICPFEWPEVELLTFIRKHVRQYAMNEITDLEKVAVGKDAEDGKYELRATCHRWRVRTVKIIPHWAHRRGNLRQNVYPELFVWCQLQHPNIAPLLGFCRNFDDVNCFVVPWMGGGTCLDYLREHPDANRLTIAIQVAEALAYLHGRVPPVRHARVQAHSVWMAEDGTAYLSNFDFQPQVYPEKGFDDSDTNSLFWAQRWMSPERGPITTQRDVFAFAMFLFEIYAGHPPFHRKHMIDIYYAYRDNIRPARPEHSQLTDDVWELMQRCWRTAPYRRPSMKTVSRRLLELATALDAAGSAD</sequence>
<dbReference type="GO" id="GO:0005524">
    <property type="term" value="F:ATP binding"/>
    <property type="evidence" value="ECO:0007669"/>
    <property type="project" value="InterPro"/>
</dbReference>
<dbReference type="InterPro" id="IPR001245">
    <property type="entry name" value="Ser-Thr/Tyr_kinase_cat_dom"/>
</dbReference>
<protein>
    <submittedName>
        <fullName evidence="2">Kinase-like protein</fullName>
    </submittedName>
</protein>
<gene>
    <name evidence="2" type="ORF">AURDEDRAFT_188183</name>
</gene>
<organism evidence="2 3">
    <name type="scientific">Auricularia subglabra (strain TFB-10046 / SS5)</name>
    <name type="common">White-rot fungus</name>
    <name type="synonym">Auricularia delicata (strain TFB10046)</name>
    <dbReference type="NCBI Taxonomy" id="717982"/>
    <lineage>
        <taxon>Eukaryota</taxon>
        <taxon>Fungi</taxon>
        <taxon>Dikarya</taxon>
        <taxon>Basidiomycota</taxon>
        <taxon>Agaricomycotina</taxon>
        <taxon>Agaricomycetes</taxon>
        <taxon>Auriculariales</taxon>
        <taxon>Auriculariaceae</taxon>
        <taxon>Auricularia</taxon>
    </lineage>
</organism>
<dbReference type="InParanoid" id="J0DAE1"/>